<comment type="subcellular location">
    <subcellularLocation>
        <location evidence="1">Cell membrane</location>
        <topology evidence="1">Multi-pass membrane protein</topology>
    </subcellularLocation>
</comment>
<organism evidence="9 10">
    <name type="scientific">Algoriphagus hitonicola</name>
    <dbReference type="NCBI Taxonomy" id="435880"/>
    <lineage>
        <taxon>Bacteria</taxon>
        <taxon>Pseudomonadati</taxon>
        <taxon>Bacteroidota</taxon>
        <taxon>Cytophagia</taxon>
        <taxon>Cytophagales</taxon>
        <taxon>Cyclobacteriaceae</taxon>
        <taxon>Algoriphagus</taxon>
    </lineage>
</organism>
<feature type="transmembrane region" description="Helical" evidence="8">
    <location>
        <begin position="54"/>
        <end position="74"/>
    </location>
</feature>
<dbReference type="GO" id="GO:0005886">
    <property type="term" value="C:plasma membrane"/>
    <property type="evidence" value="ECO:0007669"/>
    <property type="project" value="UniProtKB-SubCell"/>
</dbReference>
<keyword evidence="5 8" id="KW-0812">Transmembrane</keyword>
<dbReference type="STRING" id="435880.SAMN04487988_105159"/>
<feature type="transmembrane region" description="Helical" evidence="8">
    <location>
        <begin position="136"/>
        <end position="159"/>
    </location>
</feature>
<dbReference type="InterPro" id="IPR000060">
    <property type="entry name" value="BCCT_transptr"/>
</dbReference>
<reference evidence="10" key="1">
    <citation type="submission" date="2016-10" db="EMBL/GenBank/DDBJ databases">
        <authorList>
            <person name="Varghese N."/>
            <person name="Submissions S."/>
        </authorList>
    </citation>
    <scope>NUCLEOTIDE SEQUENCE [LARGE SCALE GENOMIC DNA]</scope>
    <source>
        <strain evidence="10">DSM 19315</strain>
    </source>
</reference>
<comment type="similarity">
    <text evidence="2">Belongs to the BCCT transporter (TC 2.A.15) family.</text>
</comment>
<evidence type="ECO:0000256" key="2">
    <source>
        <dbReference type="ARBA" id="ARBA00005658"/>
    </source>
</evidence>
<evidence type="ECO:0000313" key="9">
    <source>
        <dbReference type="EMBL" id="SFG58460.1"/>
    </source>
</evidence>
<evidence type="ECO:0000256" key="5">
    <source>
        <dbReference type="ARBA" id="ARBA00022692"/>
    </source>
</evidence>
<dbReference type="PANTHER" id="PTHR30047:SF7">
    <property type="entry name" value="HIGH-AFFINITY CHOLINE TRANSPORT PROTEIN"/>
    <property type="match status" value="1"/>
</dbReference>
<keyword evidence="10" id="KW-1185">Reference proteome</keyword>
<feature type="transmembrane region" description="Helical" evidence="8">
    <location>
        <begin position="256"/>
        <end position="287"/>
    </location>
</feature>
<dbReference type="PANTHER" id="PTHR30047">
    <property type="entry name" value="HIGH-AFFINITY CHOLINE TRANSPORT PROTEIN-RELATED"/>
    <property type="match status" value="1"/>
</dbReference>
<evidence type="ECO:0000256" key="8">
    <source>
        <dbReference type="SAM" id="Phobius"/>
    </source>
</evidence>
<feature type="transmembrane region" description="Helical" evidence="8">
    <location>
        <begin position="224"/>
        <end position="244"/>
    </location>
</feature>
<dbReference type="Proteomes" id="UP000199642">
    <property type="component" value="Unassembled WGS sequence"/>
</dbReference>
<feature type="transmembrane region" description="Helical" evidence="8">
    <location>
        <begin position="400"/>
        <end position="425"/>
    </location>
</feature>
<dbReference type="RefSeq" id="WP_092790788.1">
    <property type="nucleotide sequence ID" value="NZ_FOPC01000005.1"/>
</dbReference>
<dbReference type="AlphaFoldDB" id="A0A1I2T0X3"/>
<evidence type="ECO:0000256" key="6">
    <source>
        <dbReference type="ARBA" id="ARBA00022989"/>
    </source>
</evidence>
<evidence type="ECO:0000256" key="7">
    <source>
        <dbReference type="ARBA" id="ARBA00023136"/>
    </source>
</evidence>
<feature type="transmembrane region" description="Helical" evidence="8">
    <location>
        <begin position="437"/>
        <end position="454"/>
    </location>
</feature>
<feature type="transmembrane region" description="Helical" evidence="8">
    <location>
        <begin position="466"/>
        <end position="486"/>
    </location>
</feature>
<keyword evidence="7 8" id="KW-0472">Membrane</keyword>
<evidence type="ECO:0000256" key="4">
    <source>
        <dbReference type="ARBA" id="ARBA00022475"/>
    </source>
</evidence>
<feature type="transmembrane region" description="Helical" evidence="8">
    <location>
        <begin position="86"/>
        <end position="109"/>
    </location>
</feature>
<dbReference type="EMBL" id="FOPC01000005">
    <property type="protein sequence ID" value="SFG58460.1"/>
    <property type="molecule type" value="Genomic_DNA"/>
</dbReference>
<evidence type="ECO:0000256" key="1">
    <source>
        <dbReference type="ARBA" id="ARBA00004651"/>
    </source>
</evidence>
<dbReference type="Pfam" id="PF02028">
    <property type="entry name" value="BCCT"/>
    <property type="match status" value="1"/>
</dbReference>
<proteinExistence type="inferred from homology"/>
<keyword evidence="6 8" id="KW-1133">Transmembrane helix</keyword>
<gene>
    <name evidence="9" type="ORF">SAMN04487988_105159</name>
</gene>
<evidence type="ECO:0000313" key="10">
    <source>
        <dbReference type="Proteomes" id="UP000199642"/>
    </source>
</evidence>
<feature type="transmembrane region" description="Helical" evidence="8">
    <location>
        <begin position="341"/>
        <end position="360"/>
    </location>
</feature>
<dbReference type="GO" id="GO:0022857">
    <property type="term" value="F:transmembrane transporter activity"/>
    <property type="evidence" value="ECO:0007669"/>
    <property type="project" value="InterPro"/>
</dbReference>
<keyword evidence="4" id="KW-1003">Cell membrane</keyword>
<sequence>MESNTNLPNPKSRLILWIILFLIILLFGIVWAGPRFFQFINESTATLMSFFGPFYLILGFSAVVIGIILSVHPISKKKLGKGKPEYGLWSWVAMLYSTGMGSGLLLRAIQEPIYFLKNPPRASSHSAEIFALEYTFFHWGFTPWAFYGLTAVLVGWFYYQKDKSFLFSDLLFGGGIKRKWLRDLIDLLVIVTTFFGVLASVALGSRQLLASGEFWGGIIWEPKWAFIPLAIICLAATLSAFLGVRQGIKRLSDLNIAGALLLLAFTFMLGPIGESTGLFFETLFYYLLEWIPMSLNLGNSAVSYDFLQSWTVFYWAFWLAWAPFTGIFIARISQGRSIREVLLGTLLIPSLGTFLWFTVFGNHAFSLVANQSVSVEAFESVYSSIFIFFGLLPLPKITQFLSSFFLATFLITSVDSAIFVLSMYLDNGKKEPKKRIRIFWGISFFVLTAIVLWNGSEQLLGSISNILIVSSLPFAVVFLPLLLFLFKNLKSTLHENS</sequence>
<feature type="transmembrane region" description="Helical" evidence="8">
    <location>
        <begin position="307"/>
        <end position="329"/>
    </location>
</feature>
<evidence type="ECO:0000256" key="3">
    <source>
        <dbReference type="ARBA" id="ARBA00022448"/>
    </source>
</evidence>
<feature type="transmembrane region" description="Helical" evidence="8">
    <location>
        <begin position="180"/>
        <end position="204"/>
    </location>
</feature>
<protein>
    <submittedName>
        <fullName evidence="9">Glycine betaine transporter</fullName>
    </submittedName>
</protein>
<accession>A0A1I2T0X3</accession>
<dbReference type="OrthoDB" id="9775735at2"/>
<name>A0A1I2T0X3_9BACT</name>
<feature type="transmembrane region" description="Helical" evidence="8">
    <location>
        <begin position="14"/>
        <end position="34"/>
    </location>
</feature>
<keyword evidence="3" id="KW-0813">Transport</keyword>